<feature type="transmembrane region" description="Helical" evidence="1">
    <location>
        <begin position="60"/>
        <end position="79"/>
    </location>
</feature>
<keyword evidence="1" id="KW-1133">Transmembrane helix</keyword>
<reference evidence="2" key="1">
    <citation type="submission" date="2020-02" db="EMBL/GenBank/DDBJ databases">
        <authorList>
            <person name="Meier V. D."/>
        </authorList>
    </citation>
    <scope>NUCLEOTIDE SEQUENCE</scope>
    <source>
        <strain evidence="2">AVDCRST_MAG42</strain>
    </source>
</reference>
<feature type="transmembrane region" description="Helical" evidence="1">
    <location>
        <begin position="91"/>
        <end position="111"/>
    </location>
</feature>
<name>A0A6J4J0Y7_9BACT</name>
<protein>
    <submittedName>
        <fullName evidence="2">Uncharacterized protein</fullName>
    </submittedName>
</protein>
<evidence type="ECO:0000313" key="2">
    <source>
        <dbReference type="EMBL" id="CAA9263950.1"/>
    </source>
</evidence>
<sequence length="190" mass="21325">MDSISPDDAHHALRTIAESREAMRRAVRAHRGHLHLWLWGAIWIAMALTVHIFGERATRSFPLFVLPGIVTSTAIGIYQSRQIRAPFDKRFMGALACLLAFGTLWPFVLGVGDTTSADIRIFAFIALLVMQLYVLAGIWFDNYLLVIGLTVSALILTGLFAFPGIFWLWFAICCGGPVVLSGFIVRFWWR</sequence>
<feature type="transmembrane region" description="Helical" evidence="1">
    <location>
        <begin position="117"/>
        <end position="136"/>
    </location>
</feature>
<accession>A0A6J4J0Y7</accession>
<gene>
    <name evidence="2" type="ORF">AVDCRST_MAG42-2880</name>
</gene>
<proteinExistence type="predicted"/>
<feature type="transmembrane region" description="Helical" evidence="1">
    <location>
        <begin position="34"/>
        <end position="54"/>
    </location>
</feature>
<dbReference type="AlphaFoldDB" id="A0A6J4J0Y7"/>
<feature type="transmembrane region" description="Helical" evidence="1">
    <location>
        <begin position="143"/>
        <end position="162"/>
    </location>
</feature>
<dbReference type="EMBL" id="CADCTA010000103">
    <property type="protein sequence ID" value="CAA9263950.1"/>
    <property type="molecule type" value="Genomic_DNA"/>
</dbReference>
<keyword evidence="1" id="KW-0812">Transmembrane</keyword>
<keyword evidence="1" id="KW-0472">Membrane</keyword>
<evidence type="ECO:0000256" key="1">
    <source>
        <dbReference type="SAM" id="Phobius"/>
    </source>
</evidence>
<feature type="transmembrane region" description="Helical" evidence="1">
    <location>
        <begin position="168"/>
        <end position="189"/>
    </location>
</feature>
<organism evidence="2">
    <name type="scientific">uncultured Chthoniobacterales bacterium</name>
    <dbReference type="NCBI Taxonomy" id="1836801"/>
    <lineage>
        <taxon>Bacteria</taxon>
        <taxon>Pseudomonadati</taxon>
        <taxon>Verrucomicrobiota</taxon>
        <taxon>Spartobacteria</taxon>
        <taxon>Chthoniobacterales</taxon>
        <taxon>environmental samples</taxon>
    </lineage>
</organism>